<dbReference type="OrthoDB" id="202840at2759"/>
<evidence type="ECO:0000313" key="2">
    <source>
        <dbReference type="EMBL" id="KAF2742792.1"/>
    </source>
</evidence>
<reference evidence="2" key="1">
    <citation type="journal article" date="2020" name="Stud. Mycol.">
        <title>101 Dothideomycetes genomes: a test case for predicting lifestyles and emergence of pathogens.</title>
        <authorList>
            <person name="Haridas S."/>
            <person name="Albert R."/>
            <person name="Binder M."/>
            <person name="Bloem J."/>
            <person name="Labutti K."/>
            <person name="Salamov A."/>
            <person name="Andreopoulos B."/>
            <person name="Baker S."/>
            <person name="Barry K."/>
            <person name="Bills G."/>
            <person name="Bluhm B."/>
            <person name="Cannon C."/>
            <person name="Castanera R."/>
            <person name="Culley D."/>
            <person name="Daum C."/>
            <person name="Ezra D."/>
            <person name="Gonzalez J."/>
            <person name="Henrissat B."/>
            <person name="Kuo A."/>
            <person name="Liang C."/>
            <person name="Lipzen A."/>
            <person name="Lutzoni F."/>
            <person name="Magnuson J."/>
            <person name="Mondo S."/>
            <person name="Nolan M."/>
            <person name="Ohm R."/>
            <person name="Pangilinan J."/>
            <person name="Park H.-J."/>
            <person name="Ramirez L."/>
            <person name="Alfaro M."/>
            <person name="Sun H."/>
            <person name="Tritt A."/>
            <person name="Yoshinaga Y."/>
            <person name="Zwiers L.-H."/>
            <person name="Turgeon B."/>
            <person name="Goodwin S."/>
            <person name="Spatafora J."/>
            <person name="Crous P."/>
            <person name="Grigoriev I."/>
        </authorList>
    </citation>
    <scope>NUCLEOTIDE SEQUENCE</scope>
    <source>
        <strain evidence="2">CBS 119925</strain>
    </source>
</reference>
<dbReference type="InterPro" id="IPR036249">
    <property type="entry name" value="Thioredoxin-like_sf"/>
</dbReference>
<dbReference type="InterPro" id="IPR058268">
    <property type="entry name" value="DUF7962"/>
</dbReference>
<accession>A0A6A6UWY0</accession>
<organism evidence="2 3">
    <name type="scientific">Sporormia fimetaria CBS 119925</name>
    <dbReference type="NCBI Taxonomy" id="1340428"/>
    <lineage>
        <taxon>Eukaryota</taxon>
        <taxon>Fungi</taxon>
        <taxon>Dikarya</taxon>
        <taxon>Ascomycota</taxon>
        <taxon>Pezizomycotina</taxon>
        <taxon>Dothideomycetes</taxon>
        <taxon>Pleosporomycetidae</taxon>
        <taxon>Pleosporales</taxon>
        <taxon>Sporormiaceae</taxon>
        <taxon>Sporormia</taxon>
    </lineage>
</organism>
<dbReference type="Proteomes" id="UP000799440">
    <property type="component" value="Unassembled WGS sequence"/>
</dbReference>
<name>A0A6A6UWY0_9PLEO</name>
<dbReference type="Pfam" id="PF25907">
    <property type="entry name" value="DUF7962"/>
    <property type="match status" value="1"/>
</dbReference>
<feature type="domain" description="GST N-terminal" evidence="1">
    <location>
        <begin position="63"/>
        <end position="143"/>
    </location>
</feature>
<dbReference type="Pfam" id="PF13417">
    <property type="entry name" value="GST_N_3"/>
    <property type="match status" value="1"/>
</dbReference>
<evidence type="ECO:0000313" key="3">
    <source>
        <dbReference type="Proteomes" id="UP000799440"/>
    </source>
</evidence>
<dbReference type="Gene3D" id="3.40.30.110">
    <property type="match status" value="2"/>
</dbReference>
<dbReference type="EMBL" id="MU006604">
    <property type="protein sequence ID" value="KAF2742792.1"/>
    <property type="molecule type" value="Genomic_DNA"/>
</dbReference>
<protein>
    <recommendedName>
        <fullName evidence="1">GST N-terminal domain-containing protein</fullName>
    </recommendedName>
</protein>
<proteinExistence type="predicted"/>
<gene>
    <name evidence="2" type="ORF">M011DRAFT_452606</name>
</gene>
<sequence>MRRGHSHHLPTSQSASELFKVVISTSAGLYLTYTFFPFSDLYLRFQGSLGDPAGIMTASQEQPLVLLFGYESSPFTNKVKLALRMKGVTYTYIPVPSMMPRPTLLNTFGLTYRKIPVLTIGRDLYCDTSLIIEALEHWFPESQGWGSVYPKCKVGEENWDYRGIARGFASFWTDRPFFRATTGLIPPAVWRTTFGKDRAKLIGHPLDADKLARKVPENLSNLDLHLSILEPQFRASGSGKVKTGWLLPTPKPSLADVSLYYQLRWALDISSYKGVENLSGGGTKDAAEGQRAEVASRVFNAQRYPGLHAWFTAFESYMSSLPSVESSAKETDSTWRNELQRQSFMGSSAQAGESLVPSCVGSMDSVTDAERGLKMGSMVQVAPDDTGRGDPVFGKVLALGVEEVVVEPERKGSVEIRIHFPRVGFTVRTVAGKL</sequence>
<dbReference type="PROSITE" id="PS50404">
    <property type="entry name" value="GST_NTER"/>
    <property type="match status" value="1"/>
</dbReference>
<evidence type="ECO:0000259" key="1">
    <source>
        <dbReference type="PROSITE" id="PS50404"/>
    </source>
</evidence>
<dbReference type="InterPro" id="IPR004045">
    <property type="entry name" value="Glutathione_S-Trfase_N"/>
</dbReference>
<dbReference type="AlphaFoldDB" id="A0A6A6UWY0"/>
<dbReference type="SUPFAM" id="SSF52833">
    <property type="entry name" value="Thioredoxin-like"/>
    <property type="match status" value="1"/>
</dbReference>
<keyword evidence="3" id="KW-1185">Reference proteome</keyword>